<dbReference type="EMBL" id="AF325155">
    <property type="protein sequence ID" value="AAL01822.1"/>
    <property type="molecule type" value="Genomic_DNA"/>
</dbReference>
<organismHost>
    <name type="scientific">Lepidoptera</name>
    <name type="common">moths &amp; butterflies</name>
    <dbReference type="NCBI Taxonomy" id="7088"/>
</organismHost>
<organism evidence="1 2">
    <name type="scientific">Spodoptera litura multicapsid nucleopolyhedrovirus</name>
    <name type="common">SpltMNPV</name>
    <dbReference type="NCBI Taxonomy" id="46242"/>
    <lineage>
        <taxon>Viruses</taxon>
        <taxon>Viruses incertae sedis</taxon>
        <taxon>Naldaviricetes</taxon>
        <taxon>Lefavirales</taxon>
        <taxon>Baculoviridae</taxon>
        <taxon>Alphabaculovirus</taxon>
        <taxon>Alphabaculovirus spliturae</taxon>
    </lineage>
</organism>
<protein>
    <submittedName>
        <fullName evidence="1">Uncharacterized protein</fullName>
    </submittedName>
</protein>
<dbReference type="GeneID" id="922177"/>
<reference evidence="1 2" key="1">
    <citation type="journal article" date="2001" name="Virology">
        <title>Sequence analysis of the Spodoptera litura multicapsid nucleopolyhedrovirus genome.</title>
        <authorList>
            <person name="Pang Y."/>
            <person name="Yu J."/>
            <person name="Wang L."/>
            <person name="Hu X."/>
            <person name="Bao W."/>
            <person name="Li G."/>
            <person name="Chen C."/>
            <person name="Han H."/>
            <person name="Hu S."/>
            <person name="Yang H."/>
        </authorList>
    </citation>
    <scope>NUCLEOTIDE SEQUENCE [LARGE SCALE GENOMIC DNA]</scope>
    <source>
        <strain evidence="1 2">G2</strain>
    </source>
</reference>
<accession>Q91B95</accession>
<dbReference type="KEGG" id="vg:922177"/>
<evidence type="ECO:0000313" key="2">
    <source>
        <dbReference type="Proteomes" id="UP000202667"/>
    </source>
</evidence>
<keyword evidence="2" id="KW-1185">Reference proteome</keyword>
<proteinExistence type="predicted"/>
<dbReference type="RefSeq" id="NP_258409.1">
    <property type="nucleotide sequence ID" value="NC_003102.1"/>
</dbReference>
<name>Q91B95_NPVST</name>
<sequence length="61" mass="7385">MYFINFYMLLVTYTCNFTCLRSRTHRGHYLIKHDYEHVRIINLKSIKCFIQLPHEPAPALI</sequence>
<dbReference type="Proteomes" id="UP000202667">
    <property type="component" value="Segment"/>
</dbReference>
<evidence type="ECO:0000313" key="1">
    <source>
        <dbReference type="EMBL" id="AAL01822.1"/>
    </source>
</evidence>